<organism evidence="2">
    <name type="scientific">viral metagenome</name>
    <dbReference type="NCBI Taxonomy" id="1070528"/>
    <lineage>
        <taxon>unclassified sequences</taxon>
        <taxon>metagenomes</taxon>
        <taxon>organismal metagenomes</taxon>
    </lineage>
</organism>
<reference evidence="2" key="1">
    <citation type="journal article" date="2020" name="Nature">
        <title>Giant virus diversity and host interactions through global metagenomics.</title>
        <authorList>
            <person name="Schulz F."/>
            <person name="Roux S."/>
            <person name="Paez-Espino D."/>
            <person name="Jungbluth S."/>
            <person name="Walsh D.A."/>
            <person name="Denef V.J."/>
            <person name="McMahon K.D."/>
            <person name="Konstantinidis K.T."/>
            <person name="Eloe-Fadrosh E.A."/>
            <person name="Kyrpides N.C."/>
            <person name="Woyke T."/>
        </authorList>
    </citation>
    <scope>NUCLEOTIDE SEQUENCE</scope>
    <source>
        <strain evidence="2">GVMAG-M-3300020192-26</strain>
    </source>
</reference>
<dbReference type="EMBL" id="MN739363">
    <property type="protein sequence ID" value="QHT01083.1"/>
    <property type="molecule type" value="Genomic_DNA"/>
</dbReference>
<keyword evidence="1" id="KW-0812">Transmembrane</keyword>
<feature type="transmembrane region" description="Helical" evidence="1">
    <location>
        <begin position="6"/>
        <end position="21"/>
    </location>
</feature>
<protein>
    <submittedName>
        <fullName evidence="2">Uncharacterized protein</fullName>
    </submittedName>
</protein>
<sequence length="155" mass="18119">MSNINYLIIFIVISAILLFVVKNNKEKFTALVDLNPLTTYDDYGTFNFLFHMDDFPYYNPTYENLGCSVRTYPNTPKYIAENAKEAGQFRQSVIPRDTFIDFEGDKVRRELVPENYSKNMDYGSARFMTNHMYINKKNPRLSMFAPVPSNEYIGK</sequence>
<proteinExistence type="predicted"/>
<evidence type="ECO:0000256" key="1">
    <source>
        <dbReference type="SAM" id="Phobius"/>
    </source>
</evidence>
<accession>A0A6C0C9T0</accession>
<keyword evidence="1" id="KW-1133">Transmembrane helix</keyword>
<name>A0A6C0C9T0_9ZZZZ</name>
<dbReference type="AlphaFoldDB" id="A0A6C0C9T0"/>
<evidence type="ECO:0000313" key="2">
    <source>
        <dbReference type="EMBL" id="QHT01083.1"/>
    </source>
</evidence>
<keyword evidence="1" id="KW-0472">Membrane</keyword>